<dbReference type="AlphaFoldDB" id="A0A2P2LIC8"/>
<proteinExistence type="predicted"/>
<evidence type="ECO:0000313" key="1">
    <source>
        <dbReference type="EMBL" id="MBX17728.1"/>
    </source>
</evidence>
<accession>A0A2P2LIC8</accession>
<sequence>MRNEMKNAMEEKGEMD</sequence>
<reference evidence="1" key="1">
    <citation type="submission" date="2018-02" db="EMBL/GenBank/DDBJ databases">
        <title>Rhizophora mucronata_Transcriptome.</title>
        <authorList>
            <person name="Meera S.P."/>
            <person name="Sreeshan A."/>
            <person name="Augustine A."/>
        </authorList>
    </citation>
    <scope>NUCLEOTIDE SEQUENCE</scope>
    <source>
        <tissue evidence="1">Leaf</tissue>
    </source>
</reference>
<dbReference type="EMBL" id="GGEC01037244">
    <property type="protein sequence ID" value="MBX17728.1"/>
    <property type="molecule type" value="Transcribed_RNA"/>
</dbReference>
<name>A0A2P2LIC8_RHIMU</name>
<protein>
    <submittedName>
        <fullName evidence="1">Uncharacterized protein</fullName>
    </submittedName>
</protein>
<organism evidence="1">
    <name type="scientific">Rhizophora mucronata</name>
    <name type="common">Asiatic mangrove</name>
    <dbReference type="NCBI Taxonomy" id="61149"/>
    <lineage>
        <taxon>Eukaryota</taxon>
        <taxon>Viridiplantae</taxon>
        <taxon>Streptophyta</taxon>
        <taxon>Embryophyta</taxon>
        <taxon>Tracheophyta</taxon>
        <taxon>Spermatophyta</taxon>
        <taxon>Magnoliopsida</taxon>
        <taxon>eudicotyledons</taxon>
        <taxon>Gunneridae</taxon>
        <taxon>Pentapetalae</taxon>
        <taxon>rosids</taxon>
        <taxon>fabids</taxon>
        <taxon>Malpighiales</taxon>
        <taxon>Rhizophoraceae</taxon>
        <taxon>Rhizophora</taxon>
    </lineage>
</organism>